<dbReference type="OrthoDB" id="9806409at2"/>
<feature type="transmembrane region" description="Helical" evidence="7">
    <location>
        <begin position="133"/>
        <end position="154"/>
    </location>
</feature>
<keyword evidence="6 7" id="KW-0472">Membrane</keyword>
<feature type="transmembrane region" description="Helical" evidence="7">
    <location>
        <begin position="91"/>
        <end position="112"/>
    </location>
</feature>
<dbReference type="InterPro" id="IPR035906">
    <property type="entry name" value="MetI-like_sf"/>
</dbReference>
<dbReference type="SUPFAM" id="SSF161098">
    <property type="entry name" value="MetI-like"/>
    <property type="match status" value="1"/>
</dbReference>
<dbReference type="PANTHER" id="PTHR43163:SF2">
    <property type="entry name" value="ABC TRANSPORTER PERMEASE PROTEIN"/>
    <property type="match status" value="1"/>
</dbReference>
<evidence type="ECO:0000256" key="7">
    <source>
        <dbReference type="RuleBase" id="RU363032"/>
    </source>
</evidence>
<dbReference type="InterPro" id="IPR000515">
    <property type="entry name" value="MetI-like"/>
</dbReference>
<protein>
    <submittedName>
        <fullName evidence="9">ABC transporter permease</fullName>
    </submittedName>
</protein>
<reference evidence="9 10" key="1">
    <citation type="submission" date="2019-04" db="EMBL/GenBank/DDBJ databases">
        <title>Natronospirillum operosus gen. nov., sp. nov., a haloalkaliphilic satellite isolated from decaying biomass of laboratory culture of cyanobacterium Geitlerinema sp. and proposal of Natronospirillaceae fam. nov. and Saccharospirillaceae fam. nov.</title>
        <authorList>
            <person name="Kevbrin V."/>
            <person name="Boltyanskaya Y."/>
            <person name="Koziaeva V."/>
            <person name="Grouzdev D.S."/>
            <person name="Park M."/>
            <person name="Cho J."/>
        </authorList>
    </citation>
    <scope>NUCLEOTIDE SEQUENCE [LARGE SCALE GENOMIC DNA]</scope>
    <source>
        <strain evidence="9 10">G-116</strain>
    </source>
</reference>
<feature type="transmembrane region" description="Helical" evidence="7">
    <location>
        <begin position="281"/>
        <end position="305"/>
    </location>
</feature>
<dbReference type="AlphaFoldDB" id="A0A4Z0W8U0"/>
<dbReference type="Pfam" id="PF00528">
    <property type="entry name" value="BPD_transp_1"/>
    <property type="match status" value="1"/>
</dbReference>
<comment type="subcellular location">
    <subcellularLocation>
        <location evidence="1 7">Cell membrane</location>
        <topology evidence="1 7">Multi-pass membrane protein</topology>
    </subcellularLocation>
</comment>
<evidence type="ECO:0000256" key="1">
    <source>
        <dbReference type="ARBA" id="ARBA00004651"/>
    </source>
</evidence>
<keyword evidence="3" id="KW-1003">Cell membrane</keyword>
<dbReference type="PANTHER" id="PTHR43163">
    <property type="entry name" value="DIPEPTIDE TRANSPORT SYSTEM PERMEASE PROTEIN DPPB-RELATED"/>
    <property type="match status" value="1"/>
</dbReference>
<evidence type="ECO:0000256" key="2">
    <source>
        <dbReference type="ARBA" id="ARBA00022448"/>
    </source>
</evidence>
<feature type="domain" description="ABC transmembrane type-1" evidence="8">
    <location>
        <begin position="85"/>
        <end position="298"/>
    </location>
</feature>
<evidence type="ECO:0000313" key="10">
    <source>
        <dbReference type="Proteomes" id="UP000297475"/>
    </source>
</evidence>
<keyword evidence="4 7" id="KW-0812">Transmembrane</keyword>
<dbReference type="Pfam" id="PF19300">
    <property type="entry name" value="BPD_transp_1_N"/>
    <property type="match status" value="1"/>
</dbReference>
<keyword evidence="5 7" id="KW-1133">Transmembrane helix</keyword>
<evidence type="ECO:0000256" key="3">
    <source>
        <dbReference type="ARBA" id="ARBA00022475"/>
    </source>
</evidence>
<dbReference type="CDD" id="cd06261">
    <property type="entry name" value="TM_PBP2"/>
    <property type="match status" value="1"/>
</dbReference>
<dbReference type="EMBL" id="SRMF01000014">
    <property type="protein sequence ID" value="TGG90348.1"/>
    <property type="molecule type" value="Genomic_DNA"/>
</dbReference>
<evidence type="ECO:0000256" key="6">
    <source>
        <dbReference type="ARBA" id="ARBA00023136"/>
    </source>
</evidence>
<dbReference type="InterPro" id="IPR045621">
    <property type="entry name" value="BPD_transp_1_N"/>
</dbReference>
<evidence type="ECO:0000256" key="5">
    <source>
        <dbReference type="ARBA" id="ARBA00022989"/>
    </source>
</evidence>
<comment type="caution">
    <text evidence="9">The sequence shown here is derived from an EMBL/GenBank/DDBJ whole genome shotgun (WGS) entry which is preliminary data.</text>
</comment>
<evidence type="ECO:0000256" key="4">
    <source>
        <dbReference type="ARBA" id="ARBA00022692"/>
    </source>
</evidence>
<gene>
    <name evidence="9" type="ORF">E4656_18755</name>
</gene>
<keyword evidence="2 7" id="KW-0813">Transport</keyword>
<dbReference type="GO" id="GO:0005886">
    <property type="term" value="C:plasma membrane"/>
    <property type="evidence" value="ECO:0007669"/>
    <property type="project" value="UniProtKB-SubCell"/>
</dbReference>
<feature type="transmembrane region" description="Helical" evidence="7">
    <location>
        <begin position="233"/>
        <end position="261"/>
    </location>
</feature>
<organism evidence="9 10">
    <name type="scientific">Natronospirillum operosum</name>
    <dbReference type="NCBI Taxonomy" id="2759953"/>
    <lineage>
        <taxon>Bacteria</taxon>
        <taxon>Pseudomonadati</taxon>
        <taxon>Pseudomonadota</taxon>
        <taxon>Gammaproteobacteria</taxon>
        <taxon>Oceanospirillales</taxon>
        <taxon>Natronospirillaceae</taxon>
        <taxon>Natronospirillum</taxon>
    </lineage>
</organism>
<dbReference type="Gene3D" id="1.10.3720.10">
    <property type="entry name" value="MetI-like"/>
    <property type="match status" value="1"/>
</dbReference>
<dbReference type="GO" id="GO:0055085">
    <property type="term" value="P:transmembrane transport"/>
    <property type="evidence" value="ECO:0007669"/>
    <property type="project" value="InterPro"/>
</dbReference>
<comment type="similarity">
    <text evidence="7">Belongs to the binding-protein-dependent transport system permease family.</text>
</comment>
<evidence type="ECO:0000313" key="9">
    <source>
        <dbReference type="EMBL" id="TGG90348.1"/>
    </source>
</evidence>
<dbReference type="PROSITE" id="PS50928">
    <property type="entry name" value="ABC_TM1"/>
    <property type="match status" value="1"/>
</dbReference>
<proteinExistence type="inferred from homology"/>
<feature type="transmembrane region" description="Helical" evidence="7">
    <location>
        <begin position="179"/>
        <end position="198"/>
    </location>
</feature>
<name>A0A4Z0W8U0_9GAMM</name>
<evidence type="ECO:0000259" key="8">
    <source>
        <dbReference type="PROSITE" id="PS50928"/>
    </source>
</evidence>
<sequence>MQAVFLALVMSFLVFAGIFSVGDPVAILIDPEATQAERVRLVAQLGLDRPFHEQYFIFLGNVLQGDFGNSFVYNRPALELILERMPATLELAFASIVIAVVLGIPLGVYAGLRHGSVGSKTIMAGSILGFSVPNFWQAIMLILIFAVILGWLPVSGRGEVGQFMGIHSSLFTLNGLKHMALPAINLAIGHLALVIRLARSGTREVRAQDYIRFARAKGLSEKRIVMVHLLRNILIPIVTLVGMSFGGLIAFAVVTESIFAWPGMGKLIIDSIHLLDRPVVVAYLIVIVMIFIILNLLVDLLYSLIDPRIRLDEVRQ</sequence>
<accession>A0A4Z0W8U0</accession>
<keyword evidence="10" id="KW-1185">Reference proteome</keyword>
<dbReference type="Proteomes" id="UP000297475">
    <property type="component" value="Unassembled WGS sequence"/>
</dbReference>